<keyword evidence="4" id="KW-1185">Reference proteome</keyword>
<dbReference type="AlphaFoldDB" id="A0AAN6UB20"/>
<feature type="compositionally biased region" description="Acidic residues" evidence="2">
    <location>
        <begin position="807"/>
        <end position="820"/>
    </location>
</feature>
<evidence type="ECO:0000313" key="4">
    <source>
        <dbReference type="Proteomes" id="UP001302602"/>
    </source>
</evidence>
<reference evidence="3" key="2">
    <citation type="submission" date="2023-05" db="EMBL/GenBank/DDBJ databases">
        <authorList>
            <consortium name="Lawrence Berkeley National Laboratory"/>
            <person name="Steindorff A."/>
            <person name="Hensen N."/>
            <person name="Bonometti L."/>
            <person name="Westerberg I."/>
            <person name="Brannstrom I.O."/>
            <person name="Guillou S."/>
            <person name="Cros-Aarteil S."/>
            <person name="Calhoun S."/>
            <person name="Haridas S."/>
            <person name="Kuo A."/>
            <person name="Mondo S."/>
            <person name="Pangilinan J."/>
            <person name="Riley R."/>
            <person name="Labutti K."/>
            <person name="Andreopoulos B."/>
            <person name="Lipzen A."/>
            <person name="Chen C."/>
            <person name="Yanf M."/>
            <person name="Daum C."/>
            <person name="Ng V."/>
            <person name="Clum A."/>
            <person name="Ohm R."/>
            <person name="Martin F."/>
            <person name="Silar P."/>
            <person name="Natvig D."/>
            <person name="Lalanne C."/>
            <person name="Gautier V."/>
            <person name="Ament-Velasquez S.L."/>
            <person name="Kruys A."/>
            <person name="Hutchinson M.I."/>
            <person name="Powell A.J."/>
            <person name="Barry K."/>
            <person name="Miller A.N."/>
            <person name="Grigoriev I.V."/>
            <person name="Debuchy R."/>
            <person name="Gladieux P."/>
            <person name="Thoren M.H."/>
            <person name="Johannesson H."/>
        </authorList>
    </citation>
    <scope>NUCLEOTIDE SEQUENCE</scope>
    <source>
        <strain evidence="3">CBS 731.68</strain>
    </source>
</reference>
<evidence type="ECO:0000256" key="1">
    <source>
        <dbReference type="SAM" id="Coils"/>
    </source>
</evidence>
<keyword evidence="1" id="KW-0175">Coiled coil</keyword>
<dbReference type="RefSeq" id="XP_062653205.1">
    <property type="nucleotide sequence ID" value="XM_062794337.1"/>
</dbReference>
<dbReference type="GeneID" id="87831106"/>
<proteinExistence type="predicted"/>
<comment type="caution">
    <text evidence="3">The sequence shown here is derived from an EMBL/GenBank/DDBJ whole genome shotgun (WGS) entry which is preliminary data.</text>
</comment>
<reference evidence="3" key="1">
    <citation type="journal article" date="2023" name="Mol. Phylogenet. Evol.">
        <title>Genome-scale phylogeny and comparative genomics of the fungal order Sordariales.</title>
        <authorList>
            <person name="Hensen N."/>
            <person name="Bonometti L."/>
            <person name="Westerberg I."/>
            <person name="Brannstrom I.O."/>
            <person name="Guillou S."/>
            <person name="Cros-Aarteil S."/>
            <person name="Calhoun S."/>
            <person name="Haridas S."/>
            <person name="Kuo A."/>
            <person name="Mondo S."/>
            <person name="Pangilinan J."/>
            <person name="Riley R."/>
            <person name="LaButti K."/>
            <person name="Andreopoulos B."/>
            <person name="Lipzen A."/>
            <person name="Chen C."/>
            <person name="Yan M."/>
            <person name="Daum C."/>
            <person name="Ng V."/>
            <person name="Clum A."/>
            <person name="Steindorff A."/>
            <person name="Ohm R.A."/>
            <person name="Martin F."/>
            <person name="Silar P."/>
            <person name="Natvig D.O."/>
            <person name="Lalanne C."/>
            <person name="Gautier V."/>
            <person name="Ament-Velasquez S.L."/>
            <person name="Kruys A."/>
            <person name="Hutchinson M.I."/>
            <person name="Powell A.J."/>
            <person name="Barry K."/>
            <person name="Miller A.N."/>
            <person name="Grigoriev I.V."/>
            <person name="Debuchy R."/>
            <person name="Gladieux P."/>
            <person name="Hiltunen Thoren M."/>
            <person name="Johannesson H."/>
        </authorList>
    </citation>
    <scope>NUCLEOTIDE SEQUENCE</scope>
    <source>
        <strain evidence="3">CBS 731.68</strain>
    </source>
</reference>
<feature type="region of interest" description="Disordered" evidence="2">
    <location>
        <begin position="756"/>
        <end position="834"/>
    </location>
</feature>
<gene>
    <name evidence="3" type="ORF">N657DRAFT_652829</name>
</gene>
<protein>
    <submittedName>
        <fullName evidence="3">Uncharacterized protein</fullName>
    </submittedName>
</protein>
<evidence type="ECO:0000256" key="2">
    <source>
        <dbReference type="SAM" id="MobiDB-lite"/>
    </source>
</evidence>
<name>A0AAN6UB20_9PEZI</name>
<dbReference type="EMBL" id="MU853223">
    <property type="protein sequence ID" value="KAK4129434.1"/>
    <property type="molecule type" value="Genomic_DNA"/>
</dbReference>
<dbReference type="Proteomes" id="UP001302602">
    <property type="component" value="Unassembled WGS sequence"/>
</dbReference>
<evidence type="ECO:0000313" key="3">
    <source>
        <dbReference type="EMBL" id="KAK4129434.1"/>
    </source>
</evidence>
<feature type="compositionally biased region" description="Polar residues" evidence="2">
    <location>
        <begin position="756"/>
        <end position="766"/>
    </location>
</feature>
<feature type="coiled-coil region" evidence="1">
    <location>
        <begin position="719"/>
        <end position="746"/>
    </location>
</feature>
<organism evidence="3 4">
    <name type="scientific">Parathielavia appendiculata</name>
    <dbReference type="NCBI Taxonomy" id="2587402"/>
    <lineage>
        <taxon>Eukaryota</taxon>
        <taxon>Fungi</taxon>
        <taxon>Dikarya</taxon>
        <taxon>Ascomycota</taxon>
        <taxon>Pezizomycotina</taxon>
        <taxon>Sordariomycetes</taxon>
        <taxon>Sordariomycetidae</taxon>
        <taxon>Sordariales</taxon>
        <taxon>Chaetomiaceae</taxon>
        <taxon>Parathielavia</taxon>
    </lineage>
</organism>
<sequence>MNRTAPDWEADSWYKDSRQPPLATRLDTVVKFLAEEDDDRHQLDHASTQTQAMFNDALNKAKAHVLSTRLNWMIDGQDWPLPSRSTSLPDRRNLLPMLIPPRPPRPVHRMLVHRPGDDLLYEKFARDERVWWQRMAGDDLHHIPTDAENRLERNNMVYIEDQIFHSFAHGDSTGWIRTDPGTRQTSLPDGAPIWPGCPKSRAMERGARGAGLQQALRALPTNPTTDELHTPWRRLVLPVPTPPSLDRSQLLEHLDPMQCTVDYRERLRKIKMTRKLALMQVEAQHVGDPRWPALPPNLVNGGPFARRVLDSTTEARRDMLSQPLLEAVFNMMRAGAKGDSRAPEGVELANHEWKKAGRERRPRYLNHEELRWLKFLTGECVNSKNWTRRFCSGYTQRQIPAVPYLCPQGLLDDPNPEGLFSHHDAKVEVEDLLAAINAGKDSSIVTKYEFQPHDACCWLDRLNKSGHVRFRLDVMCCGVVERPVAEYFPEHRVMWPTTGHFERPKYLEKHITDFERVIQVHQPDISEGSAIWKFFVSLAFRLGYTISALEQAQAEEPAASQTATTRGLRDAITKWKQACANLQGTSSPEPTPQELATIRTRIIDELSANEPMLHPARTQHSLSRASGTPQTTLVRDHNWDWAALPVRGQSKRRQYWSVNRWPLGTGHLSEPAERTVRHDEHLDPAAQDPTTDMKYLPPKLTSYRQEKTVYRPGPAVFGLGDTRLQRERIEKRMAEMVEQALELERRPKKRIWGNTFASLNPFSRPSSRAEDLREDDMLPPVDPKMVPKSWDPVIEAEQQDADKEMESDAGSEEEIGDESDVQSVDVAMIGTSES</sequence>
<accession>A0AAN6UB20</accession>